<sequence length="56" mass="6294">MLITMMIVMEIDHTDYFCKLGCATHHCISLSSLRNPNAEKIVECVDSCSDKCSNKN</sequence>
<accession>A0A078GJB1</accession>
<reference evidence="1 2" key="1">
    <citation type="journal article" date="2014" name="Science">
        <title>Plant genetics. Early allopolyploid evolution in the post-Neolithic Brassica napus oilseed genome.</title>
        <authorList>
            <person name="Chalhoub B."/>
            <person name="Denoeud F."/>
            <person name="Liu S."/>
            <person name="Parkin I.A."/>
            <person name="Tang H."/>
            <person name="Wang X."/>
            <person name="Chiquet J."/>
            <person name="Belcram H."/>
            <person name="Tong C."/>
            <person name="Samans B."/>
            <person name="Correa M."/>
            <person name="Da Silva C."/>
            <person name="Just J."/>
            <person name="Falentin C."/>
            <person name="Koh C.S."/>
            <person name="Le Clainche I."/>
            <person name="Bernard M."/>
            <person name="Bento P."/>
            <person name="Noel B."/>
            <person name="Labadie K."/>
            <person name="Alberti A."/>
            <person name="Charles M."/>
            <person name="Arnaud D."/>
            <person name="Guo H."/>
            <person name="Daviaud C."/>
            <person name="Alamery S."/>
            <person name="Jabbari K."/>
            <person name="Zhao M."/>
            <person name="Edger P.P."/>
            <person name="Chelaifa H."/>
            <person name="Tack D."/>
            <person name="Lassalle G."/>
            <person name="Mestiri I."/>
            <person name="Schnel N."/>
            <person name="Le Paslier M.C."/>
            <person name="Fan G."/>
            <person name="Renault V."/>
            <person name="Bayer P.E."/>
            <person name="Golicz A.A."/>
            <person name="Manoli S."/>
            <person name="Lee T.H."/>
            <person name="Thi V.H."/>
            <person name="Chalabi S."/>
            <person name="Hu Q."/>
            <person name="Fan C."/>
            <person name="Tollenaere R."/>
            <person name="Lu Y."/>
            <person name="Battail C."/>
            <person name="Shen J."/>
            <person name="Sidebottom C.H."/>
            <person name="Wang X."/>
            <person name="Canaguier A."/>
            <person name="Chauveau A."/>
            <person name="Berard A."/>
            <person name="Deniot G."/>
            <person name="Guan M."/>
            <person name="Liu Z."/>
            <person name="Sun F."/>
            <person name="Lim Y.P."/>
            <person name="Lyons E."/>
            <person name="Town C.D."/>
            <person name="Bancroft I."/>
            <person name="Wang X."/>
            <person name="Meng J."/>
            <person name="Ma J."/>
            <person name="Pires J.C."/>
            <person name="King G.J."/>
            <person name="Brunel D."/>
            <person name="Delourme R."/>
            <person name="Renard M."/>
            <person name="Aury J.M."/>
            <person name="Adams K.L."/>
            <person name="Batley J."/>
            <person name="Snowdon R.J."/>
            <person name="Tost J."/>
            <person name="Edwards D."/>
            <person name="Zhou Y."/>
            <person name="Hua W."/>
            <person name="Sharpe A.G."/>
            <person name="Paterson A.H."/>
            <person name="Guan C."/>
            <person name="Wincker P."/>
        </authorList>
    </citation>
    <scope>NUCLEOTIDE SEQUENCE [LARGE SCALE GENOMIC DNA]</scope>
    <source>
        <strain evidence="2">cv. Darmor-bzh</strain>
    </source>
</reference>
<dbReference type="PANTHER" id="PTHR36312">
    <property type="entry name" value="THIONIN-LIKE PROTEIN 1"/>
    <property type="match status" value="1"/>
</dbReference>
<evidence type="ECO:0000313" key="2">
    <source>
        <dbReference type="Proteomes" id="UP000028999"/>
    </source>
</evidence>
<gene>
    <name evidence="1" type="primary">BnaA09g46970D</name>
    <name evidence="1" type="ORF">GSBRNA2T00035448001</name>
</gene>
<name>A0A078GJB1_BRANA</name>
<dbReference type="EMBL" id="LK032192">
    <property type="protein sequence ID" value="CDY26580.1"/>
    <property type="molecule type" value="Genomic_DNA"/>
</dbReference>
<dbReference type="OMA" id="THHCISL"/>
<proteinExistence type="predicted"/>
<dbReference type="AlphaFoldDB" id="A0A078GJB1"/>
<dbReference type="Proteomes" id="UP000028999">
    <property type="component" value="Unassembled WGS sequence"/>
</dbReference>
<dbReference type="InterPro" id="IPR038975">
    <property type="entry name" value="THNL"/>
</dbReference>
<organism evidence="1 2">
    <name type="scientific">Brassica napus</name>
    <name type="common">Rape</name>
    <dbReference type="NCBI Taxonomy" id="3708"/>
    <lineage>
        <taxon>Eukaryota</taxon>
        <taxon>Viridiplantae</taxon>
        <taxon>Streptophyta</taxon>
        <taxon>Embryophyta</taxon>
        <taxon>Tracheophyta</taxon>
        <taxon>Spermatophyta</taxon>
        <taxon>Magnoliopsida</taxon>
        <taxon>eudicotyledons</taxon>
        <taxon>Gunneridae</taxon>
        <taxon>Pentapetalae</taxon>
        <taxon>rosids</taxon>
        <taxon>malvids</taxon>
        <taxon>Brassicales</taxon>
        <taxon>Brassicaceae</taxon>
        <taxon>Brassiceae</taxon>
        <taxon>Brassica</taxon>
    </lineage>
</organism>
<keyword evidence="2" id="KW-1185">Reference proteome</keyword>
<dbReference type="PaxDb" id="3708-A0A078GJB1"/>
<dbReference type="Gramene" id="CDY26580">
    <property type="protein sequence ID" value="CDY26580"/>
    <property type="gene ID" value="GSBRNA2T00035448001"/>
</dbReference>
<protein>
    <submittedName>
        <fullName evidence="1">BnaA09g46970D protein</fullName>
    </submittedName>
</protein>
<evidence type="ECO:0000313" key="1">
    <source>
        <dbReference type="EMBL" id="CDY26580.1"/>
    </source>
</evidence>
<dbReference type="PANTHER" id="PTHR36312:SF15">
    <property type="entry name" value="THIONIN-LIKE PROTEIN"/>
    <property type="match status" value="1"/>
</dbReference>